<dbReference type="InterPro" id="IPR038505">
    <property type="entry name" value="FANCF_C_sf"/>
</dbReference>
<sequence>MASMSTVMKNLYTFANILVQASTGAVSQWDMRSITNAYSWAAYCQKFYQVAKGKSFAVHLDRQIRSIALLLDPLSLLELNLESLEHATSLLTKKILGNSATTDKLTFYIVDKYRQAEDPQQIEELNKICQELSAEKNLKDDQQNETSETHEKQDHNVLVNTHAQILMECLYHQFLHTSDMVRFDKYLKDMLQRICKGQHGWNIILKFLMFGIPLEMSESQMLHIEKGVLQFLCDSSNDRRLWESDAHLLAQVSARYLQIGRSYLNHLTSWSRTLETVYGKTELGTFYEWRYTENGSTLTVEDQGKDSSGRENHSKSFESLQKRLHILAHSSVKTEDLVLENLTNLSQSSYFNIWKDLLKKLFIT</sequence>
<evidence type="ECO:0000313" key="2">
    <source>
        <dbReference type="Proteomes" id="UP001634394"/>
    </source>
</evidence>
<dbReference type="InterPro" id="IPR035428">
    <property type="entry name" value="FANCF"/>
</dbReference>
<comment type="caution">
    <text evidence="1">The sequence shown here is derived from an EMBL/GenBank/DDBJ whole genome shotgun (WGS) entry which is preliminary data.</text>
</comment>
<organism evidence="1 2">
    <name type="scientific">Sinanodonta woodiana</name>
    <name type="common">Chinese pond mussel</name>
    <name type="synonym">Anodonta woodiana</name>
    <dbReference type="NCBI Taxonomy" id="1069815"/>
    <lineage>
        <taxon>Eukaryota</taxon>
        <taxon>Metazoa</taxon>
        <taxon>Spiralia</taxon>
        <taxon>Lophotrochozoa</taxon>
        <taxon>Mollusca</taxon>
        <taxon>Bivalvia</taxon>
        <taxon>Autobranchia</taxon>
        <taxon>Heteroconchia</taxon>
        <taxon>Palaeoheterodonta</taxon>
        <taxon>Unionida</taxon>
        <taxon>Unionoidea</taxon>
        <taxon>Unionidae</taxon>
        <taxon>Unioninae</taxon>
        <taxon>Sinanodonta</taxon>
    </lineage>
</organism>
<proteinExistence type="predicted"/>
<evidence type="ECO:0000313" key="1">
    <source>
        <dbReference type="EMBL" id="KAL3878628.1"/>
    </source>
</evidence>
<keyword evidence="2" id="KW-1185">Reference proteome</keyword>
<reference evidence="1 2" key="1">
    <citation type="submission" date="2024-11" db="EMBL/GenBank/DDBJ databases">
        <title>Chromosome-level genome assembly of the freshwater bivalve Anodonta woodiana.</title>
        <authorList>
            <person name="Chen X."/>
        </authorList>
    </citation>
    <scope>NUCLEOTIDE SEQUENCE [LARGE SCALE GENOMIC DNA]</scope>
    <source>
        <strain evidence="1">MN2024</strain>
        <tissue evidence="1">Gills</tissue>
    </source>
</reference>
<dbReference type="PANTHER" id="PTHR14449:SF2">
    <property type="entry name" value="FANCONI ANEMIA GROUP F PROTEIN"/>
    <property type="match status" value="1"/>
</dbReference>
<accession>A0ABD3WZE8</accession>
<dbReference type="EMBL" id="JBJQND010000004">
    <property type="protein sequence ID" value="KAL3878628.1"/>
    <property type="molecule type" value="Genomic_DNA"/>
</dbReference>
<dbReference type="PANTHER" id="PTHR14449">
    <property type="entry name" value="FANCONI ANEMIA GROUP F PROTEIN FANCF"/>
    <property type="match status" value="1"/>
</dbReference>
<name>A0ABD3WZE8_SINWO</name>
<dbReference type="AlphaFoldDB" id="A0ABD3WZE8"/>
<dbReference type="Proteomes" id="UP001634394">
    <property type="component" value="Unassembled WGS sequence"/>
</dbReference>
<gene>
    <name evidence="1" type="ORF">ACJMK2_030962</name>
</gene>
<dbReference type="Gene3D" id="1.25.40.490">
    <property type="match status" value="1"/>
</dbReference>
<protein>
    <submittedName>
        <fullName evidence="1">Uncharacterized protein</fullName>
    </submittedName>
</protein>
<dbReference type="Pfam" id="PF11107">
    <property type="entry name" value="FANCF"/>
    <property type="match status" value="1"/>
</dbReference>